<dbReference type="Proteomes" id="UP000293562">
    <property type="component" value="Unassembled WGS sequence"/>
</dbReference>
<organism evidence="2 3">
    <name type="scientific">Ancylomarina subtilis</name>
    <dbReference type="NCBI Taxonomy" id="1639035"/>
    <lineage>
        <taxon>Bacteria</taxon>
        <taxon>Pseudomonadati</taxon>
        <taxon>Bacteroidota</taxon>
        <taxon>Bacteroidia</taxon>
        <taxon>Marinilabiliales</taxon>
        <taxon>Marinifilaceae</taxon>
        <taxon>Ancylomarina</taxon>
    </lineage>
</organism>
<feature type="transmembrane region" description="Helical" evidence="1">
    <location>
        <begin position="12"/>
        <end position="29"/>
    </location>
</feature>
<gene>
    <name evidence="2" type="ORF">EV201_1519</name>
</gene>
<dbReference type="EMBL" id="SHKN01000001">
    <property type="protein sequence ID" value="RZT96868.1"/>
    <property type="molecule type" value="Genomic_DNA"/>
</dbReference>
<dbReference type="AlphaFoldDB" id="A0A4Q7VLD6"/>
<feature type="transmembrane region" description="Helical" evidence="1">
    <location>
        <begin position="49"/>
        <end position="67"/>
    </location>
</feature>
<proteinExistence type="predicted"/>
<keyword evidence="1" id="KW-1133">Transmembrane helix</keyword>
<name>A0A4Q7VLD6_9BACT</name>
<comment type="caution">
    <text evidence="2">The sequence shown here is derived from an EMBL/GenBank/DDBJ whole genome shotgun (WGS) entry which is preliminary data.</text>
</comment>
<evidence type="ECO:0000313" key="2">
    <source>
        <dbReference type="EMBL" id="RZT96868.1"/>
    </source>
</evidence>
<protein>
    <submittedName>
        <fullName evidence="2">Uncharacterized protein</fullName>
    </submittedName>
</protein>
<keyword evidence="1" id="KW-0472">Membrane</keyword>
<keyword evidence="3" id="KW-1185">Reference proteome</keyword>
<accession>A0A4Q7VLD6</accession>
<reference evidence="2 3" key="1">
    <citation type="submission" date="2019-02" db="EMBL/GenBank/DDBJ databases">
        <title>Genomic Encyclopedia of Type Strains, Phase IV (KMG-IV): sequencing the most valuable type-strain genomes for metagenomic binning, comparative biology and taxonomic classification.</title>
        <authorList>
            <person name="Goeker M."/>
        </authorList>
    </citation>
    <scope>NUCLEOTIDE SEQUENCE [LARGE SCALE GENOMIC DNA]</scope>
    <source>
        <strain evidence="2 3">DSM 28825</strain>
    </source>
</reference>
<evidence type="ECO:0000256" key="1">
    <source>
        <dbReference type="SAM" id="Phobius"/>
    </source>
</evidence>
<sequence>MKLRKKDKRMKNGLRIALLSCIFIGNFILSMSRIFDDKLTDFQLGFCEGLSVSLVVIGTLFIVWCTIKKHNPFKPIKLTN</sequence>
<evidence type="ECO:0000313" key="3">
    <source>
        <dbReference type="Proteomes" id="UP000293562"/>
    </source>
</evidence>
<keyword evidence="1" id="KW-0812">Transmembrane</keyword>